<proteinExistence type="predicted"/>
<organism evidence="1">
    <name type="scientific">marine sediment metagenome</name>
    <dbReference type="NCBI Taxonomy" id="412755"/>
    <lineage>
        <taxon>unclassified sequences</taxon>
        <taxon>metagenomes</taxon>
        <taxon>ecological metagenomes</taxon>
    </lineage>
</organism>
<accession>A0A0F9A1E4</accession>
<dbReference type="EMBL" id="LAZR01057257">
    <property type="protein sequence ID" value="KKK72434.1"/>
    <property type="molecule type" value="Genomic_DNA"/>
</dbReference>
<reference evidence="1" key="1">
    <citation type="journal article" date="2015" name="Nature">
        <title>Complex archaea that bridge the gap between prokaryotes and eukaryotes.</title>
        <authorList>
            <person name="Spang A."/>
            <person name="Saw J.H."/>
            <person name="Jorgensen S.L."/>
            <person name="Zaremba-Niedzwiedzka K."/>
            <person name="Martijn J."/>
            <person name="Lind A.E."/>
            <person name="van Eijk R."/>
            <person name="Schleper C."/>
            <person name="Guy L."/>
            <person name="Ettema T.J."/>
        </authorList>
    </citation>
    <scope>NUCLEOTIDE SEQUENCE</scope>
</reference>
<gene>
    <name evidence="1" type="ORF">LCGC14_2903920</name>
</gene>
<comment type="caution">
    <text evidence="1">The sequence shown here is derived from an EMBL/GenBank/DDBJ whole genome shotgun (WGS) entry which is preliminary data.</text>
</comment>
<evidence type="ECO:0000313" key="1">
    <source>
        <dbReference type="EMBL" id="KKK72434.1"/>
    </source>
</evidence>
<dbReference type="AlphaFoldDB" id="A0A0F9A1E4"/>
<name>A0A0F9A1E4_9ZZZZ</name>
<sequence>MKGYSLKWGNHNFVNWALQRKNPTRDLSEIAKLEGLMNVMEANLNNALERLGEGKTLTDKDRKDMFLMKDTLVSIHEMKYGKKQLNVNASYKDIRNLMFEE</sequence>
<protein>
    <submittedName>
        <fullName evidence="1">Uncharacterized protein</fullName>
    </submittedName>
</protein>